<dbReference type="EMBL" id="JACYCD010000107">
    <property type="protein sequence ID" value="KAF8702650.1"/>
    <property type="molecule type" value="Genomic_DNA"/>
</dbReference>
<accession>A0A8H7HMX6</accession>
<evidence type="ECO:0000259" key="3">
    <source>
        <dbReference type="PROSITE" id="PS50048"/>
    </source>
</evidence>
<dbReference type="InterPro" id="IPR036864">
    <property type="entry name" value="Zn2-C6_fun-type_DNA-bd_sf"/>
</dbReference>
<dbReference type="PANTHER" id="PTHR37534:SF46">
    <property type="entry name" value="ZN(II)2CYS6 TRANSCRIPTION FACTOR (EUROFUNG)"/>
    <property type="match status" value="1"/>
</dbReference>
<dbReference type="SMART" id="SM00066">
    <property type="entry name" value="GAL4"/>
    <property type="match status" value="1"/>
</dbReference>
<keyword evidence="2" id="KW-0539">Nucleus</keyword>
<dbReference type="InterPro" id="IPR001138">
    <property type="entry name" value="Zn2Cys6_DnaBD"/>
</dbReference>
<feature type="domain" description="Zn(2)-C6 fungal-type" evidence="3">
    <location>
        <begin position="10"/>
        <end position="38"/>
    </location>
</feature>
<dbReference type="GO" id="GO:0000981">
    <property type="term" value="F:DNA-binding transcription factor activity, RNA polymerase II-specific"/>
    <property type="evidence" value="ECO:0007669"/>
    <property type="project" value="InterPro"/>
</dbReference>
<dbReference type="GO" id="GO:0008270">
    <property type="term" value="F:zinc ion binding"/>
    <property type="evidence" value="ECO:0007669"/>
    <property type="project" value="InterPro"/>
</dbReference>
<dbReference type="Gene3D" id="4.10.240.10">
    <property type="entry name" value="Zn(2)-C6 fungal-type DNA-binding domain"/>
    <property type="match status" value="1"/>
</dbReference>
<evidence type="ECO:0000256" key="1">
    <source>
        <dbReference type="ARBA" id="ARBA00004123"/>
    </source>
</evidence>
<evidence type="ECO:0000256" key="2">
    <source>
        <dbReference type="ARBA" id="ARBA00023242"/>
    </source>
</evidence>
<dbReference type="Pfam" id="PF00172">
    <property type="entry name" value="Zn_clus"/>
    <property type="match status" value="1"/>
</dbReference>
<dbReference type="GO" id="GO:0005634">
    <property type="term" value="C:nucleus"/>
    <property type="evidence" value="ECO:0007669"/>
    <property type="project" value="UniProtKB-SubCell"/>
</dbReference>
<protein>
    <submittedName>
        <fullName evidence="4">Maltose acetyltransferase</fullName>
    </submittedName>
</protein>
<dbReference type="PROSITE" id="PS00463">
    <property type="entry name" value="ZN2_CY6_FUNGAL_1"/>
    <property type="match status" value="1"/>
</dbReference>
<dbReference type="SUPFAM" id="SSF57701">
    <property type="entry name" value="Zn2/Cys6 DNA-binding domain"/>
    <property type="match status" value="1"/>
</dbReference>
<proteinExistence type="predicted"/>
<dbReference type="Proteomes" id="UP000602905">
    <property type="component" value="Unassembled WGS sequence"/>
</dbReference>
<gene>
    <name evidence="4" type="ORF">RHS03_06340</name>
</gene>
<evidence type="ECO:0000313" key="5">
    <source>
        <dbReference type="Proteomes" id="UP000602905"/>
    </source>
</evidence>
<keyword evidence="4" id="KW-0808">Transferase</keyword>
<dbReference type="PANTHER" id="PTHR37534">
    <property type="entry name" value="TRANSCRIPTIONAL ACTIVATOR PROTEIN UGA3"/>
    <property type="match status" value="1"/>
</dbReference>
<evidence type="ECO:0000313" key="4">
    <source>
        <dbReference type="EMBL" id="KAF8702650.1"/>
    </source>
</evidence>
<feature type="non-terminal residue" evidence="4">
    <location>
        <position position="500"/>
    </location>
</feature>
<dbReference type="AlphaFoldDB" id="A0A8H7HMX6"/>
<dbReference type="GO" id="GO:0016740">
    <property type="term" value="F:transferase activity"/>
    <property type="evidence" value="ECO:0007669"/>
    <property type="project" value="UniProtKB-KW"/>
</dbReference>
<dbReference type="OrthoDB" id="3137720at2759"/>
<comment type="caution">
    <text evidence="4">The sequence shown here is derived from an EMBL/GenBank/DDBJ whole genome shotgun (WGS) entry which is preliminary data.</text>
</comment>
<comment type="subcellular location">
    <subcellularLocation>
        <location evidence="1">Nucleus</location>
    </subcellularLocation>
</comment>
<dbReference type="InterPro" id="IPR021858">
    <property type="entry name" value="Fun_TF"/>
</dbReference>
<dbReference type="CDD" id="cd00067">
    <property type="entry name" value="GAL4"/>
    <property type="match status" value="1"/>
</dbReference>
<dbReference type="Pfam" id="PF11951">
    <property type="entry name" value="Fungal_trans_2"/>
    <property type="match status" value="1"/>
</dbReference>
<name>A0A8H7HMX6_9AGAM</name>
<dbReference type="PROSITE" id="PS50048">
    <property type="entry name" value="ZN2_CY6_FUNGAL_2"/>
    <property type="match status" value="1"/>
</dbReference>
<organism evidence="4 5">
    <name type="scientific">Rhizoctonia solani</name>
    <dbReference type="NCBI Taxonomy" id="456999"/>
    <lineage>
        <taxon>Eukaryota</taxon>
        <taxon>Fungi</taxon>
        <taxon>Dikarya</taxon>
        <taxon>Basidiomycota</taxon>
        <taxon>Agaricomycotina</taxon>
        <taxon>Agaricomycetes</taxon>
        <taxon>Cantharellales</taxon>
        <taxon>Ceratobasidiaceae</taxon>
        <taxon>Rhizoctonia</taxon>
    </lineage>
</organism>
<reference evidence="4" key="1">
    <citation type="submission" date="2020-09" db="EMBL/GenBank/DDBJ databases">
        <title>Comparative genome analyses of four rice-infecting Rhizoctonia solani isolates reveal extensive enrichment of homogalacturonan modification genes.</title>
        <authorList>
            <person name="Lee D.-Y."/>
            <person name="Jeon J."/>
            <person name="Kim K.-T."/>
            <person name="Cheong K."/>
            <person name="Song H."/>
            <person name="Choi G."/>
            <person name="Ko J."/>
            <person name="Opiyo S.O."/>
            <person name="Zuo S."/>
            <person name="Madhav S."/>
            <person name="Lee Y.-H."/>
            <person name="Wang G.-L."/>
        </authorList>
    </citation>
    <scope>NUCLEOTIDE SEQUENCE</scope>
    <source>
        <strain evidence="4">AG1-IA WGL</strain>
    </source>
</reference>
<sequence length="500" mass="55680">MFVPKRSTRGCLTCKRRRKKCDEQKPHCRRCIQGDFICLGYSSTQGYDGESLTKTNAGFLTHSSPSTVEDARSPSTATLDGLIALPERTDEVDQSPGVRASVQSFGTAAVIPRDISSDPVMLEDATSFIISQFVWFSQKLLFKAPSTPVEQGLLWRIEYSEFTRWSMYLSARVLKDMTNGINSQKYVGWIFRFGQQMLEPSTATEPASSMEGRLGGLHDVAYLGFIVSGTSVGYSLFRQCTPTFLRLAKLSPEIWPSDFAISISKATQSQYEIIKFIANDTIIAMILGIAPVIHYDTTPRCDRRRPRSVLELVYGIPSEILCILAEINAQRASRMMGERASSNDNQCDIEKVLGSWTPVVGNTGEPTKDIARVAVQEAWRQAALIYFFMGMKEVNSADRRVQAAVRQVVQLGNTIEAGSPLERHLLIPCAGVAACQEKHRASLRSKLTNKSFLREITMVLRISEFVVVLDHLWHSAGKGGSPVTWDDYVQSRCTTIPISY</sequence>